<accession>A0ABY2G752</accession>
<evidence type="ECO:0000313" key="3">
    <source>
        <dbReference type="EMBL" id="TDY11987.1"/>
    </source>
</evidence>
<keyword evidence="4" id="KW-1185">Reference proteome</keyword>
<keyword evidence="2" id="KW-0732">Signal</keyword>
<feature type="chain" id="PRO_5046681670" evidence="2">
    <location>
        <begin position="24"/>
        <end position="459"/>
    </location>
</feature>
<name>A0ABY2G752_9FLAO</name>
<gene>
    <name evidence="3" type="ORF">A8975_1831</name>
</gene>
<feature type="signal peptide" evidence="2">
    <location>
        <begin position="1"/>
        <end position="23"/>
    </location>
</feature>
<dbReference type="Proteomes" id="UP000294930">
    <property type="component" value="Unassembled WGS sequence"/>
</dbReference>
<evidence type="ECO:0000256" key="1">
    <source>
        <dbReference type="SAM" id="Coils"/>
    </source>
</evidence>
<proteinExistence type="predicted"/>
<sequence length="459" mass="52941">MRTNVLKASLTLLSLIIPYFTLSQTISGCDFFPDQETVTYTYTEPSAFGITNNEVTYEFQGNKTINGKTYKAYSKYVNGMVPEVNQVLYVSCANNSLIMGNEIYVFNKELIGYEQDITKIIDIYATPIYEVSMVPTGQFYLPTVIKPNNSIGEVWTEKSAMHGQIVTNKNSILEKDITVEVQGRTFEHVYVVSQETWSEGGINGNQKILDAKIYYAKGLGMIKTEKTTTIFKNTTTTELYNPNEKAALIAQIEQLKDSLPVESGFNINMKNYVESQISDKDNFLKVLKEIRNQLREIKNNYHNNLKNPELKEKEYEIIKNHILANEKTNKSLLGTWKKTIYTSDIRKGTVKKEEHLMFEILENGTMSGHPDNDLFKINGDDKFIYRLKDKNHIEILSDYNTNTNTYLHEVYYFTIEPYTRIGPKINMSLTFTNDKNKYEKVLGFNSTNNIYRFFKSQKN</sequence>
<reference evidence="3 4" key="1">
    <citation type="submission" date="2019-03" db="EMBL/GenBank/DDBJ databases">
        <title>Genomic Encyclopedia of Type Strains, Phase III (KMG-III): the genomes of soil and plant-associated and newly described type strains.</title>
        <authorList>
            <person name="Whitman W."/>
        </authorList>
    </citation>
    <scope>NUCLEOTIDE SEQUENCE [LARGE SCALE GENOMIC DNA]</scope>
    <source>
        <strain evidence="3 4">CGMCC 1.10957</strain>
    </source>
</reference>
<dbReference type="RefSeq" id="WP_134199936.1">
    <property type="nucleotide sequence ID" value="NZ_SOQZ01000003.1"/>
</dbReference>
<feature type="coiled-coil region" evidence="1">
    <location>
        <begin position="280"/>
        <end position="307"/>
    </location>
</feature>
<evidence type="ECO:0000313" key="4">
    <source>
        <dbReference type="Proteomes" id="UP000294930"/>
    </source>
</evidence>
<comment type="caution">
    <text evidence="3">The sequence shown here is derived from an EMBL/GenBank/DDBJ whole genome shotgun (WGS) entry which is preliminary data.</text>
</comment>
<protein>
    <submittedName>
        <fullName evidence="3">Uncharacterized protein</fullName>
    </submittedName>
</protein>
<dbReference type="Gene3D" id="2.40.360.20">
    <property type="match status" value="1"/>
</dbReference>
<keyword evidence="1" id="KW-0175">Coiled coil</keyword>
<dbReference type="PROSITE" id="PS51257">
    <property type="entry name" value="PROKAR_LIPOPROTEIN"/>
    <property type="match status" value="1"/>
</dbReference>
<dbReference type="EMBL" id="SOQZ01000003">
    <property type="protein sequence ID" value="TDY11987.1"/>
    <property type="molecule type" value="Genomic_DNA"/>
</dbReference>
<evidence type="ECO:0000256" key="2">
    <source>
        <dbReference type="SAM" id="SignalP"/>
    </source>
</evidence>
<organism evidence="3 4">
    <name type="scientific">Meridianimaribacter flavus</name>
    <dbReference type="NCBI Taxonomy" id="571115"/>
    <lineage>
        <taxon>Bacteria</taxon>
        <taxon>Pseudomonadati</taxon>
        <taxon>Bacteroidota</taxon>
        <taxon>Flavobacteriia</taxon>
        <taxon>Flavobacteriales</taxon>
        <taxon>Flavobacteriaceae</taxon>
        <taxon>Meridianimaribacter</taxon>
    </lineage>
</organism>